<comment type="caution">
    <text evidence="3">The sequence shown here is derived from an EMBL/GenBank/DDBJ whole genome shotgun (WGS) entry which is preliminary data.</text>
</comment>
<evidence type="ECO:0000313" key="3">
    <source>
        <dbReference type="EMBL" id="CAD6226042.1"/>
    </source>
</evidence>
<dbReference type="Pfam" id="PF08387">
    <property type="entry name" value="FBD"/>
    <property type="match status" value="1"/>
</dbReference>
<reference evidence="3" key="1">
    <citation type="submission" date="2020-10" db="EMBL/GenBank/DDBJ databases">
        <authorList>
            <person name="Han B."/>
            <person name="Lu T."/>
            <person name="Zhao Q."/>
            <person name="Huang X."/>
            <person name="Zhao Y."/>
        </authorList>
    </citation>
    <scope>NUCLEOTIDE SEQUENCE</scope>
</reference>
<evidence type="ECO:0008006" key="5">
    <source>
        <dbReference type="Google" id="ProtNLM"/>
    </source>
</evidence>
<gene>
    <name evidence="3" type="ORF">NCGR_LOCUS17914</name>
</gene>
<sequence>MTAIVSRVRLSLGWPWSLVMYPDLDSWLRCPALGNLQELELWHGITRPYPMPPAAFLLSSSFRALALSGGDGPSCDDGDYLKYPADDVDRLHFPNLKQLTIKCVIIAESALDTLLNKCPVLESLELSANVGFGRLQISSPTLRSFGVSDNRIKLWDPERLKEVIIEDVPLLQKFFIRVQHYSEREGLSVQISGAPKLQFLGSLTHDITTLELETAILKETISVNSMAVVRSVKVLVVHMSPPSIDDVIGLMKCLPCLQKLYVKVSLKERSKRVQRHNPLDYLECLDLRLKKLLLINYQGMKRDVEFANFFLLNAKVLEMVELRTQRPSCDSKYLTKQHTKLQLKNKASSKDTLLFMCISLRYSTASRALRMPCTR</sequence>
<feature type="domain" description="FBD" evidence="1">
    <location>
        <begin position="282"/>
        <end position="320"/>
    </location>
</feature>
<dbReference type="SUPFAM" id="SSF52047">
    <property type="entry name" value="RNI-like"/>
    <property type="match status" value="1"/>
</dbReference>
<dbReference type="InterPro" id="IPR006566">
    <property type="entry name" value="FBD"/>
</dbReference>
<feature type="domain" description="F-box/LRR-repeat protein 15/At3g58940/PEG3-like LRR" evidence="2">
    <location>
        <begin position="24"/>
        <end position="262"/>
    </location>
</feature>
<organism evidence="3 4">
    <name type="scientific">Miscanthus lutarioriparius</name>
    <dbReference type="NCBI Taxonomy" id="422564"/>
    <lineage>
        <taxon>Eukaryota</taxon>
        <taxon>Viridiplantae</taxon>
        <taxon>Streptophyta</taxon>
        <taxon>Embryophyta</taxon>
        <taxon>Tracheophyta</taxon>
        <taxon>Spermatophyta</taxon>
        <taxon>Magnoliopsida</taxon>
        <taxon>Liliopsida</taxon>
        <taxon>Poales</taxon>
        <taxon>Poaceae</taxon>
        <taxon>PACMAD clade</taxon>
        <taxon>Panicoideae</taxon>
        <taxon>Andropogonodae</taxon>
        <taxon>Andropogoneae</taxon>
        <taxon>Saccharinae</taxon>
        <taxon>Miscanthus</taxon>
    </lineage>
</organism>
<dbReference type="Proteomes" id="UP000604825">
    <property type="component" value="Unassembled WGS sequence"/>
</dbReference>
<dbReference type="PANTHER" id="PTHR32141:SF160">
    <property type="entry name" value="F-BOX DOMAIN-CONTAINING PROTEIN"/>
    <property type="match status" value="1"/>
</dbReference>
<dbReference type="InterPro" id="IPR055302">
    <property type="entry name" value="F-box_dom-containing"/>
</dbReference>
<dbReference type="OrthoDB" id="584579at2759"/>
<proteinExistence type="predicted"/>
<dbReference type="AlphaFoldDB" id="A0A811NS96"/>
<dbReference type="InterPro" id="IPR055411">
    <property type="entry name" value="LRR_FXL15/At3g58940/PEG3-like"/>
</dbReference>
<name>A0A811NS96_9POAL</name>
<keyword evidence="4" id="KW-1185">Reference proteome</keyword>
<dbReference type="InterPro" id="IPR032675">
    <property type="entry name" value="LRR_dom_sf"/>
</dbReference>
<dbReference type="EMBL" id="CAJGYO010000004">
    <property type="protein sequence ID" value="CAD6226042.1"/>
    <property type="molecule type" value="Genomic_DNA"/>
</dbReference>
<protein>
    <recommendedName>
        <fullName evidence="5">FBD domain-containing protein</fullName>
    </recommendedName>
</protein>
<evidence type="ECO:0000259" key="2">
    <source>
        <dbReference type="Pfam" id="PF24758"/>
    </source>
</evidence>
<dbReference type="Gene3D" id="3.80.10.10">
    <property type="entry name" value="Ribonuclease Inhibitor"/>
    <property type="match status" value="1"/>
</dbReference>
<evidence type="ECO:0000259" key="1">
    <source>
        <dbReference type="Pfam" id="PF08387"/>
    </source>
</evidence>
<dbReference type="Pfam" id="PF24758">
    <property type="entry name" value="LRR_At5g56370"/>
    <property type="match status" value="1"/>
</dbReference>
<dbReference type="PANTHER" id="PTHR32141">
    <property type="match status" value="1"/>
</dbReference>
<evidence type="ECO:0000313" key="4">
    <source>
        <dbReference type="Proteomes" id="UP000604825"/>
    </source>
</evidence>
<accession>A0A811NS96</accession>